<name>A0A3N0V4Z1_9GAMM</name>
<dbReference type="InterPro" id="IPR029045">
    <property type="entry name" value="ClpP/crotonase-like_dom_sf"/>
</dbReference>
<dbReference type="AlphaFoldDB" id="A0A3N0V4Z1"/>
<gene>
    <name evidence="2" type="ORF">ED208_13740</name>
</gene>
<dbReference type="GO" id="GO:0004300">
    <property type="term" value="F:enoyl-CoA hydratase activity"/>
    <property type="evidence" value="ECO:0007669"/>
    <property type="project" value="UniProtKB-EC"/>
</dbReference>
<dbReference type="PANTHER" id="PTHR43459:SF1">
    <property type="entry name" value="EG:BACN32G11.4 PROTEIN"/>
    <property type="match status" value="1"/>
</dbReference>
<dbReference type="InParanoid" id="A0A3N0V4Z1"/>
<dbReference type="EMBL" id="RJVO01000007">
    <property type="protein sequence ID" value="ROH87773.1"/>
    <property type="molecule type" value="Genomic_DNA"/>
</dbReference>
<organism evidence="2 3">
    <name type="scientific">Stagnimonas aquatica</name>
    <dbReference type="NCBI Taxonomy" id="2689987"/>
    <lineage>
        <taxon>Bacteria</taxon>
        <taxon>Pseudomonadati</taxon>
        <taxon>Pseudomonadota</taxon>
        <taxon>Gammaproteobacteria</taxon>
        <taxon>Nevskiales</taxon>
        <taxon>Nevskiaceae</taxon>
        <taxon>Stagnimonas</taxon>
    </lineage>
</organism>
<dbReference type="InterPro" id="IPR001753">
    <property type="entry name" value="Enoyl-CoA_hydra/iso"/>
</dbReference>
<evidence type="ECO:0000256" key="1">
    <source>
        <dbReference type="ARBA" id="ARBA00005254"/>
    </source>
</evidence>
<accession>A0A3N0V4Z1</accession>
<sequence>MPSPFVSTTWRAGVATLRFERPETRNAIASLEDCQQFAAALEAAAERAEARCLILTGAGTAFCAGGDIKALRERRGIGPMDSPAATRDNYRRGVQRMIRALWDCELPVIAAVNGPAIGLGCDLAALADIRIAAESARFASTFINLGLIPGDGGAWILPRAVGWSKASEMILTGEALDAPDALACGLVSRLVADGELLPAAAALADKIAAKPAQAARLAKRLLREAQHQRLADVLELSSAYQALAHEAQDHREAVDAFLSKRAPGLTGR</sequence>
<protein>
    <submittedName>
        <fullName evidence="2">Enoyl-CoA hydratase</fullName>
        <ecNumber evidence="2">4.2.1.17</ecNumber>
    </submittedName>
</protein>
<evidence type="ECO:0000313" key="3">
    <source>
        <dbReference type="Proteomes" id="UP000282106"/>
    </source>
</evidence>
<dbReference type="InterPro" id="IPR014748">
    <property type="entry name" value="Enoyl-CoA_hydra_C"/>
</dbReference>
<dbReference type="SUPFAM" id="SSF52096">
    <property type="entry name" value="ClpP/crotonase"/>
    <property type="match status" value="1"/>
</dbReference>
<comment type="similarity">
    <text evidence="1">Belongs to the enoyl-CoA hydratase/isomerase family.</text>
</comment>
<dbReference type="RefSeq" id="WP_123212497.1">
    <property type="nucleotide sequence ID" value="NZ_RJVO01000007.1"/>
</dbReference>
<dbReference type="CDD" id="cd06558">
    <property type="entry name" value="crotonase-like"/>
    <property type="match status" value="1"/>
</dbReference>
<dbReference type="Gene3D" id="3.90.226.10">
    <property type="entry name" value="2-enoyl-CoA Hydratase, Chain A, domain 1"/>
    <property type="match status" value="1"/>
</dbReference>
<dbReference type="EC" id="4.2.1.17" evidence="2"/>
<dbReference type="Proteomes" id="UP000282106">
    <property type="component" value="Unassembled WGS sequence"/>
</dbReference>
<reference evidence="2 3" key="1">
    <citation type="submission" date="2018-10" db="EMBL/GenBank/DDBJ databases">
        <authorList>
            <person name="Chen W.-M."/>
        </authorList>
    </citation>
    <scope>NUCLEOTIDE SEQUENCE [LARGE SCALE GENOMIC DNA]</scope>
    <source>
        <strain evidence="2 3">THS-13</strain>
    </source>
</reference>
<dbReference type="NCBIfam" id="NF006699">
    <property type="entry name" value="PRK09245.1"/>
    <property type="match status" value="1"/>
</dbReference>
<comment type="caution">
    <text evidence="2">The sequence shown here is derived from an EMBL/GenBank/DDBJ whole genome shotgun (WGS) entry which is preliminary data.</text>
</comment>
<proteinExistence type="inferred from homology"/>
<dbReference type="PANTHER" id="PTHR43459">
    <property type="entry name" value="ENOYL-COA HYDRATASE"/>
    <property type="match status" value="1"/>
</dbReference>
<evidence type="ECO:0000313" key="2">
    <source>
        <dbReference type="EMBL" id="ROH87773.1"/>
    </source>
</evidence>
<keyword evidence="3" id="KW-1185">Reference proteome</keyword>
<dbReference type="Gene3D" id="1.10.12.10">
    <property type="entry name" value="Lyase 2-enoyl-coa Hydratase, Chain A, domain 2"/>
    <property type="match status" value="1"/>
</dbReference>
<keyword evidence="2" id="KW-0456">Lyase</keyword>
<dbReference type="Pfam" id="PF00378">
    <property type="entry name" value="ECH_1"/>
    <property type="match status" value="1"/>
</dbReference>